<evidence type="ECO:0000259" key="13">
    <source>
        <dbReference type="Pfam" id="PF01514"/>
    </source>
</evidence>
<evidence type="ECO:0000313" key="16">
    <source>
        <dbReference type="Proteomes" id="UP000000719"/>
    </source>
</evidence>
<evidence type="ECO:0000256" key="12">
    <source>
        <dbReference type="SAM" id="Phobius"/>
    </source>
</evidence>
<comment type="function">
    <text evidence="9">The M ring may be actively involved in energy transduction.</text>
</comment>
<evidence type="ECO:0000259" key="14">
    <source>
        <dbReference type="Pfam" id="PF08345"/>
    </source>
</evidence>
<dbReference type="STRING" id="373903.Hore_16890"/>
<dbReference type="PRINTS" id="PR01009">
    <property type="entry name" value="FLGMRINGFLIF"/>
</dbReference>
<keyword evidence="6 12" id="KW-1133">Transmembrane helix</keyword>
<dbReference type="InterPro" id="IPR045851">
    <property type="entry name" value="AMP-bd_C_sf"/>
</dbReference>
<comment type="subcellular location">
    <subcellularLocation>
        <location evidence="1 9">Bacterial flagellum basal body</location>
    </subcellularLocation>
    <subcellularLocation>
        <location evidence="2">Cell membrane</location>
        <topology evidence="2">Multi-pass membrane protein</topology>
    </subcellularLocation>
</comment>
<dbReference type="InterPro" id="IPR043427">
    <property type="entry name" value="YscJ/FliF"/>
</dbReference>
<dbReference type="AlphaFoldDB" id="B8CYR9"/>
<accession>B8CYR9</accession>
<keyword evidence="15" id="KW-0966">Cell projection</keyword>
<evidence type="ECO:0000256" key="7">
    <source>
        <dbReference type="ARBA" id="ARBA00023136"/>
    </source>
</evidence>
<dbReference type="KEGG" id="hor:Hore_16890"/>
<dbReference type="EMBL" id="CP001098">
    <property type="protein sequence ID" value="ACL70438.1"/>
    <property type="molecule type" value="Genomic_DNA"/>
</dbReference>
<name>B8CYR9_HALOH</name>
<dbReference type="PANTHER" id="PTHR30046">
    <property type="entry name" value="FLAGELLAR M-RING PROTEIN"/>
    <property type="match status" value="1"/>
</dbReference>
<dbReference type="InterPro" id="IPR013556">
    <property type="entry name" value="Flag_M-ring_C"/>
</dbReference>
<evidence type="ECO:0000256" key="10">
    <source>
        <dbReference type="SAM" id="Coils"/>
    </source>
</evidence>
<dbReference type="PIRSF" id="PIRSF004862">
    <property type="entry name" value="FliF"/>
    <property type="match status" value="1"/>
</dbReference>
<keyword evidence="4" id="KW-1003">Cell membrane</keyword>
<feature type="transmembrane region" description="Helical" evidence="12">
    <location>
        <begin position="25"/>
        <end position="45"/>
    </location>
</feature>
<dbReference type="GO" id="GO:0003774">
    <property type="term" value="F:cytoskeletal motor activity"/>
    <property type="evidence" value="ECO:0007669"/>
    <property type="project" value="InterPro"/>
</dbReference>
<keyword evidence="15" id="KW-0969">Cilium</keyword>
<proteinExistence type="inferred from homology"/>
<keyword evidence="7 12" id="KW-0472">Membrane</keyword>
<evidence type="ECO:0000256" key="2">
    <source>
        <dbReference type="ARBA" id="ARBA00004651"/>
    </source>
</evidence>
<reference evidence="15 16" key="1">
    <citation type="journal article" date="2009" name="PLoS ONE">
        <title>Genome analysis of the anaerobic thermohalophilic bacterium Halothermothrix orenii.</title>
        <authorList>
            <person name="Mavromatis K."/>
            <person name="Ivanova N."/>
            <person name="Anderson I."/>
            <person name="Lykidis A."/>
            <person name="Hooper S.D."/>
            <person name="Sun H."/>
            <person name="Kunin V."/>
            <person name="Lapidus A."/>
            <person name="Hugenholtz P."/>
            <person name="Patel B."/>
            <person name="Kyrpides N.C."/>
        </authorList>
    </citation>
    <scope>NUCLEOTIDE SEQUENCE [LARGE SCALE GENOMIC DNA]</scope>
    <source>
        <strain evidence="16">H 168 / OCM 544 / DSM 9562</strain>
    </source>
</reference>
<dbReference type="HOGENOM" id="CLU_028108_2_0_9"/>
<evidence type="ECO:0000256" key="4">
    <source>
        <dbReference type="ARBA" id="ARBA00022475"/>
    </source>
</evidence>
<evidence type="ECO:0000256" key="11">
    <source>
        <dbReference type="SAM" id="MobiDB-lite"/>
    </source>
</evidence>
<evidence type="ECO:0000256" key="8">
    <source>
        <dbReference type="ARBA" id="ARBA00023143"/>
    </source>
</evidence>
<dbReference type="Proteomes" id="UP000000719">
    <property type="component" value="Chromosome"/>
</dbReference>
<dbReference type="Pfam" id="PF01514">
    <property type="entry name" value="YscJ_FliF"/>
    <property type="match status" value="1"/>
</dbReference>
<gene>
    <name evidence="15" type="ordered locus">Hore_16890</name>
</gene>
<feature type="domain" description="Flagellar M-ring N-terminal" evidence="13">
    <location>
        <begin position="46"/>
        <end position="220"/>
    </location>
</feature>
<feature type="domain" description="Flagellar M-ring C-terminal" evidence="14">
    <location>
        <begin position="256"/>
        <end position="407"/>
    </location>
</feature>
<protein>
    <recommendedName>
        <fullName evidence="9">Flagellar M-ring protein</fullName>
    </recommendedName>
</protein>
<dbReference type="RefSeq" id="WP_015923408.1">
    <property type="nucleotide sequence ID" value="NC_011899.1"/>
</dbReference>
<dbReference type="InterPro" id="IPR000067">
    <property type="entry name" value="FlgMring_FliF"/>
</dbReference>
<dbReference type="eggNOG" id="COG1766">
    <property type="taxonomic scope" value="Bacteria"/>
</dbReference>
<keyword evidence="10" id="KW-0175">Coiled coil</keyword>
<dbReference type="PANTHER" id="PTHR30046:SF0">
    <property type="entry name" value="FLAGELLAR M-RING PROTEIN"/>
    <property type="match status" value="1"/>
</dbReference>
<dbReference type="GO" id="GO:0009431">
    <property type="term" value="C:bacterial-type flagellum basal body, MS ring"/>
    <property type="evidence" value="ECO:0007669"/>
    <property type="project" value="InterPro"/>
</dbReference>
<evidence type="ECO:0000256" key="5">
    <source>
        <dbReference type="ARBA" id="ARBA00022692"/>
    </source>
</evidence>
<evidence type="ECO:0000256" key="9">
    <source>
        <dbReference type="PIRNR" id="PIRNR004862"/>
    </source>
</evidence>
<evidence type="ECO:0000256" key="3">
    <source>
        <dbReference type="ARBA" id="ARBA00007971"/>
    </source>
</evidence>
<keyword evidence="5 12" id="KW-0812">Transmembrane</keyword>
<evidence type="ECO:0000313" key="15">
    <source>
        <dbReference type="EMBL" id="ACL70438.1"/>
    </source>
</evidence>
<keyword evidence="8 9" id="KW-0975">Bacterial flagellum</keyword>
<evidence type="ECO:0000256" key="1">
    <source>
        <dbReference type="ARBA" id="ARBA00004117"/>
    </source>
</evidence>
<dbReference type="OrthoDB" id="9807026at2"/>
<sequence length="519" mass="58178">MGTWFQDYIEQFKELWSNLNKRAKVVIISGVGVDLLTLILIIAMGSSPDYQPLFSNLNPRDADAIIEKLDEQGIPYRLTDNGQTILVPSQHVYKTRLDMAGEGLPSQGVVGFEIFNQSNFGTTDFERKVNFYRALGGELSRSIQAMEAIEYAKVQITAPKESLFIEEEQPAEASVLLKFVPGHKLSPDQVKAISNLVASSVQGLDPDKVTIVDTSGNLLSRNTDKDFYNSQLTMNQFEIQRKFAESLENDLRAFLFKVLGPDNFTVQVKAWLNFDKRQVESKTYSPVVGDEGIVRSQQEHEESYEGENPVATGVPGTTSNIPQYQSVEEENSGGTYESSDVITNYEINEKIEKHVYSPGSVERLSVAVIVNSSLERDELQKIRNAVQAAIGYDPERGDMVTVTSMDFDETLKQQVAQAQSSALQAQKTRMYIYGGLIVLILIILSILLLSFKRSKESEEDMVGKAIDYMVGEEAEEEMAATELTEEEKKRQKMKTEIAELVNEKPDEVAQILKSWLLED</sequence>
<dbReference type="NCBIfam" id="TIGR00206">
    <property type="entry name" value="fliF"/>
    <property type="match status" value="1"/>
</dbReference>
<feature type="coiled-coil region" evidence="10">
    <location>
        <begin position="471"/>
        <end position="503"/>
    </location>
</feature>
<dbReference type="GO" id="GO:0005886">
    <property type="term" value="C:plasma membrane"/>
    <property type="evidence" value="ECO:0007669"/>
    <property type="project" value="UniProtKB-SubCell"/>
</dbReference>
<keyword evidence="15" id="KW-0282">Flagellum</keyword>
<organism evidence="15 16">
    <name type="scientific">Halothermothrix orenii (strain H 168 / OCM 544 / DSM 9562)</name>
    <dbReference type="NCBI Taxonomy" id="373903"/>
    <lineage>
        <taxon>Bacteria</taxon>
        <taxon>Bacillati</taxon>
        <taxon>Bacillota</taxon>
        <taxon>Clostridia</taxon>
        <taxon>Halanaerobiales</taxon>
        <taxon>Halothermotrichaceae</taxon>
        <taxon>Halothermothrix</taxon>
    </lineage>
</organism>
<keyword evidence="16" id="KW-1185">Reference proteome</keyword>
<feature type="region of interest" description="Disordered" evidence="11">
    <location>
        <begin position="297"/>
        <end position="317"/>
    </location>
</feature>
<feature type="transmembrane region" description="Helical" evidence="12">
    <location>
        <begin position="430"/>
        <end position="451"/>
    </location>
</feature>
<evidence type="ECO:0000256" key="6">
    <source>
        <dbReference type="ARBA" id="ARBA00022989"/>
    </source>
</evidence>
<comment type="similarity">
    <text evidence="3 9">Belongs to the FliF family.</text>
</comment>
<dbReference type="InterPro" id="IPR006182">
    <property type="entry name" value="FliF_N_dom"/>
</dbReference>
<dbReference type="Pfam" id="PF08345">
    <property type="entry name" value="YscJ_FliF_C"/>
    <property type="match status" value="1"/>
</dbReference>
<dbReference type="GO" id="GO:0071973">
    <property type="term" value="P:bacterial-type flagellum-dependent cell motility"/>
    <property type="evidence" value="ECO:0007669"/>
    <property type="project" value="InterPro"/>
</dbReference>
<dbReference type="Gene3D" id="3.30.300.30">
    <property type="match status" value="1"/>
</dbReference>